<gene>
    <name evidence="2" type="ORF">KZH69_03940</name>
</gene>
<sequence>MSIIIKILKIIAITSFLMIPGLDENGTPNLAFMMLCLFQFFHDIFNASTVIFWEGFIIIAIIAALVVFLISKSYKILLFSFLVLLIPLTYASGLITNYARINFWFLFTFLIFIISSIWVIILAQKKVILKRMID</sequence>
<feature type="transmembrane region" description="Helical" evidence="1">
    <location>
        <begin position="7"/>
        <end position="24"/>
    </location>
</feature>
<accession>A0ABS6XTE8</accession>
<keyword evidence="1" id="KW-1133">Transmembrane helix</keyword>
<organism evidence="2 3">
    <name type="scientific">Flavobacterium taihuense</name>
    <dbReference type="NCBI Taxonomy" id="2857508"/>
    <lineage>
        <taxon>Bacteria</taxon>
        <taxon>Pseudomonadati</taxon>
        <taxon>Bacteroidota</taxon>
        <taxon>Flavobacteriia</taxon>
        <taxon>Flavobacteriales</taxon>
        <taxon>Flavobacteriaceae</taxon>
        <taxon>Flavobacterium</taxon>
    </lineage>
</organism>
<reference evidence="2 3" key="1">
    <citation type="submission" date="2021-07" db="EMBL/GenBank/DDBJ databases">
        <title>Flavobacterium sp. nov. isolated from sediment on the Taihu Lake.</title>
        <authorList>
            <person name="Qu J.-H."/>
        </authorList>
    </citation>
    <scope>NUCLEOTIDE SEQUENCE [LARGE SCALE GENOMIC DNA]</scope>
    <source>
        <strain evidence="2 3">NAS39</strain>
    </source>
</reference>
<evidence type="ECO:0000313" key="3">
    <source>
        <dbReference type="Proteomes" id="UP000812031"/>
    </source>
</evidence>
<feature type="transmembrane region" description="Helical" evidence="1">
    <location>
        <begin position="101"/>
        <end position="123"/>
    </location>
</feature>
<comment type="caution">
    <text evidence="2">The sequence shown here is derived from an EMBL/GenBank/DDBJ whole genome shotgun (WGS) entry which is preliminary data.</text>
</comment>
<keyword evidence="1" id="KW-0472">Membrane</keyword>
<evidence type="ECO:0000256" key="1">
    <source>
        <dbReference type="SAM" id="Phobius"/>
    </source>
</evidence>
<dbReference type="RefSeq" id="WP_219316161.1">
    <property type="nucleotide sequence ID" value="NZ_JAHWYN010000003.1"/>
</dbReference>
<proteinExistence type="predicted"/>
<evidence type="ECO:0000313" key="2">
    <source>
        <dbReference type="EMBL" id="MBW4359632.1"/>
    </source>
</evidence>
<protein>
    <submittedName>
        <fullName evidence="2">Uncharacterized protein</fullName>
    </submittedName>
</protein>
<keyword evidence="1" id="KW-0812">Transmembrane</keyword>
<keyword evidence="3" id="KW-1185">Reference proteome</keyword>
<dbReference type="Proteomes" id="UP000812031">
    <property type="component" value="Unassembled WGS sequence"/>
</dbReference>
<feature type="transmembrane region" description="Helical" evidence="1">
    <location>
        <begin position="76"/>
        <end position="95"/>
    </location>
</feature>
<name>A0ABS6XTE8_9FLAO</name>
<dbReference type="EMBL" id="JAHWYN010000003">
    <property type="protein sequence ID" value="MBW4359632.1"/>
    <property type="molecule type" value="Genomic_DNA"/>
</dbReference>
<feature type="transmembrane region" description="Helical" evidence="1">
    <location>
        <begin position="44"/>
        <end position="69"/>
    </location>
</feature>